<keyword evidence="5 7" id="KW-0808">Transferase</keyword>
<evidence type="ECO:0000256" key="3">
    <source>
        <dbReference type="ARBA" id="ARBA00010281"/>
    </source>
</evidence>
<evidence type="ECO:0000259" key="8">
    <source>
        <dbReference type="Pfam" id="PF00534"/>
    </source>
</evidence>
<dbReference type="Pfam" id="PF00534">
    <property type="entry name" value="Glycos_transf_1"/>
    <property type="match status" value="1"/>
</dbReference>
<keyword evidence="6 7" id="KW-0320">Glycogen biosynthesis</keyword>
<dbReference type="InterPro" id="IPR011835">
    <property type="entry name" value="GS/SS"/>
</dbReference>
<evidence type="ECO:0000256" key="7">
    <source>
        <dbReference type="HAMAP-Rule" id="MF_00484"/>
    </source>
</evidence>
<name>A0ABS2DJ56_9BACI</name>
<dbReference type="GO" id="GO:0009011">
    <property type="term" value="F:alpha-1,4-glucan glucosyltransferase (ADP-glucose donor) activity"/>
    <property type="evidence" value="ECO:0007669"/>
    <property type="project" value="UniProtKB-EC"/>
</dbReference>
<reference evidence="10 11" key="1">
    <citation type="submission" date="2021-02" db="EMBL/GenBank/DDBJ databases">
        <title>Bacillus sp. RD4P76, an endophyte from a halophyte.</title>
        <authorList>
            <person name="Sun J.-Q."/>
        </authorList>
    </citation>
    <scope>NUCLEOTIDE SEQUENCE [LARGE SCALE GENOMIC DNA]</scope>
    <source>
        <strain evidence="10 11">RD4P76</strain>
    </source>
</reference>
<feature type="domain" description="Starch synthase catalytic" evidence="9">
    <location>
        <begin position="2"/>
        <end position="236"/>
    </location>
</feature>
<evidence type="ECO:0000259" key="9">
    <source>
        <dbReference type="Pfam" id="PF08323"/>
    </source>
</evidence>
<dbReference type="HAMAP" id="MF_00484">
    <property type="entry name" value="Glycogen_synth"/>
    <property type="match status" value="1"/>
</dbReference>
<feature type="binding site" evidence="7">
    <location>
        <position position="15"/>
    </location>
    <ligand>
        <name>ADP-alpha-D-glucose</name>
        <dbReference type="ChEBI" id="CHEBI:57498"/>
    </ligand>
</feature>
<dbReference type="NCBIfam" id="NF001899">
    <property type="entry name" value="PRK00654.1-2"/>
    <property type="match status" value="1"/>
</dbReference>
<dbReference type="SUPFAM" id="SSF53756">
    <property type="entry name" value="UDP-Glycosyltransferase/glycogen phosphorylase"/>
    <property type="match status" value="1"/>
</dbReference>
<evidence type="ECO:0000256" key="5">
    <source>
        <dbReference type="ARBA" id="ARBA00022679"/>
    </source>
</evidence>
<dbReference type="Pfam" id="PF08323">
    <property type="entry name" value="Glyco_transf_5"/>
    <property type="match status" value="1"/>
</dbReference>
<evidence type="ECO:0000256" key="6">
    <source>
        <dbReference type="ARBA" id="ARBA00023056"/>
    </source>
</evidence>
<gene>
    <name evidence="7 10" type="primary">glgA</name>
    <name evidence="10" type="ORF">JR050_10285</name>
</gene>
<comment type="catalytic activity">
    <reaction evidence="1 7">
        <text>[(1-&gt;4)-alpha-D-glucosyl](n) + ADP-alpha-D-glucose = [(1-&gt;4)-alpha-D-glucosyl](n+1) + ADP + H(+)</text>
        <dbReference type="Rhea" id="RHEA:18189"/>
        <dbReference type="Rhea" id="RHEA-COMP:9584"/>
        <dbReference type="Rhea" id="RHEA-COMP:9587"/>
        <dbReference type="ChEBI" id="CHEBI:15378"/>
        <dbReference type="ChEBI" id="CHEBI:15444"/>
        <dbReference type="ChEBI" id="CHEBI:57498"/>
        <dbReference type="ChEBI" id="CHEBI:456216"/>
        <dbReference type="EC" id="2.4.1.21"/>
    </reaction>
</comment>
<dbReference type="EC" id="2.4.1.21" evidence="7"/>
<dbReference type="NCBIfam" id="NF001898">
    <property type="entry name" value="PRK00654.1-1"/>
    <property type="match status" value="1"/>
</dbReference>
<evidence type="ECO:0000313" key="10">
    <source>
        <dbReference type="EMBL" id="MBM6618045.1"/>
    </source>
</evidence>
<comment type="pathway">
    <text evidence="7">Glycan biosynthesis; glycogen biosynthesis.</text>
</comment>
<dbReference type="InterPro" id="IPR013534">
    <property type="entry name" value="Starch_synth_cat_dom"/>
</dbReference>
<feature type="domain" description="Glycosyl transferase family 1" evidence="8">
    <location>
        <begin position="284"/>
        <end position="445"/>
    </location>
</feature>
<evidence type="ECO:0000256" key="4">
    <source>
        <dbReference type="ARBA" id="ARBA00022676"/>
    </source>
</evidence>
<comment type="similarity">
    <text evidence="3 7">Belongs to the glycosyltransferase 1 family. Bacterial/plant glycogen synthase subfamily.</text>
</comment>
<comment type="caution">
    <text evidence="10">The sequence shown here is derived from an EMBL/GenBank/DDBJ whole genome shotgun (WGS) entry which is preliminary data.</text>
</comment>
<dbReference type="InterPro" id="IPR001296">
    <property type="entry name" value="Glyco_trans_1"/>
</dbReference>
<keyword evidence="11" id="KW-1185">Reference proteome</keyword>
<dbReference type="PANTHER" id="PTHR45825">
    <property type="entry name" value="GRANULE-BOUND STARCH SYNTHASE 1, CHLOROPLASTIC/AMYLOPLASTIC"/>
    <property type="match status" value="1"/>
</dbReference>
<accession>A0ABS2DJ56</accession>
<proteinExistence type="inferred from homology"/>
<evidence type="ECO:0000256" key="1">
    <source>
        <dbReference type="ARBA" id="ARBA00001478"/>
    </source>
</evidence>
<dbReference type="PANTHER" id="PTHR45825:SF11">
    <property type="entry name" value="ALPHA AMYLASE DOMAIN-CONTAINING PROTEIN"/>
    <property type="match status" value="1"/>
</dbReference>
<dbReference type="CDD" id="cd03791">
    <property type="entry name" value="GT5_Glycogen_synthase_DULL1-like"/>
    <property type="match status" value="1"/>
</dbReference>
<organism evidence="10 11">
    <name type="scientific">Bacillus suaedaesalsae</name>
    <dbReference type="NCBI Taxonomy" id="2810349"/>
    <lineage>
        <taxon>Bacteria</taxon>
        <taxon>Bacillati</taxon>
        <taxon>Bacillota</taxon>
        <taxon>Bacilli</taxon>
        <taxon>Bacillales</taxon>
        <taxon>Bacillaceae</taxon>
        <taxon>Bacillus</taxon>
    </lineage>
</organism>
<sequence>MNVLFAVSECVPFVKTGGLADVAGSLPKELKKLGSNLAVIMPKYGSISSVYKDRMQGIGTYTVSVGWREQYVGLEYVVEDGITYYFIDNEYYFNRDQLYGYYDDGERFSYFCKAVLEVLPMLDVKTDIIHCHDWHTGMIPFLLKEQYQKSDSYYHEMKSVFTIHNLKFQGLFPREILGDLLNLDDSYFTMDKVEFYGAVSFMKSGIVSADYITTVSPTYCEEIQTPYFGEQLDGLLFAHREKLIGIVNGIDDSFYNPEVDSFIPFPYCPERLEQKLLNKIELQLFFQLEEKHDRPIITMISRLTEQKGLDLVQHVFHELMNEDIQIIVIGTGEDRFEQFFQDMNNLYPNKVRAYVGFNEELAHLAYAGSDLFLMPSKFEPCGLGQLIAMRYGTIPIVRETGGLNDTVHSFDELDGTGTGFTFTHYNAHDMLYTIKRALSFYKEQEIWPYIVQNAMNKDHSWEQSAFIYNQLYSKLSTPVRSERNVLKQGTVQT</sequence>
<comment type="function">
    <text evidence="2 7">Synthesizes alpha-1,4-glucan chains using ADP-glucose.</text>
</comment>
<dbReference type="Proteomes" id="UP001518925">
    <property type="component" value="Unassembled WGS sequence"/>
</dbReference>
<keyword evidence="4 7" id="KW-0328">Glycosyltransferase</keyword>
<dbReference type="RefSeq" id="WP_204203414.1">
    <property type="nucleotide sequence ID" value="NZ_JAFELM010000029.1"/>
</dbReference>
<dbReference type="EMBL" id="JAFELM010000029">
    <property type="protein sequence ID" value="MBM6618045.1"/>
    <property type="molecule type" value="Genomic_DNA"/>
</dbReference>
<evidence type="ECO:0000313" key="11">
    <source>
        <dbReference type="Proteomes" id="UP001518925"/>
    </source>
</evidence>
<evidence type="ECO:0000256" key="2">
    <source>
        <dbReference type="ARBA" id="ARBA00002764"/>
    </source>
</evidence>
<dbReference type="NCBIfam" id="TIGR02095">
    <property type="entry name" value="glgA"/>
    <property type="match status" value="1"/>
</dbReference>
<dbReference type="Gene3D" id="3.40.50.2000">
    <property type="entry name" value="Glycogen Phosphorylase B"/>
    <property type="match status" value="2"/>
</dbReference>
<protein>
    <recommendedName>
        <fullName evidence="7">Glycogen synthase</fullName>
        <ecNumber evidence="7">2.4.1.21</ecNumber>
    </recommendedName>
    <alternativeName>
        <fullName evidence="7">Starch [bacterial glycogen] synthase</fullName>
    </alternativeName>
</protein>